<protein>
    <recommendedName>
        <fullName evidence="3">2-amino-4-hydroxy-6-hydroxymethyldihydropteridine diphosphokinase</fullName>
        <ecNumber evidence="3">2.7.6.3</ecNumber>
    </recommendedName>
</protein>
<evidence type="ECO:0000256" key="4">
    <source>
        <dbReference type="ARBA" id="ARBA00022679"/>
    </source>
</evidence>
<name>A0A1M5C5B4_9FIRM</name>
<dbReference type="GO" id="GO:0046654">
    <property type="term" value="P:tetrahydrofolate biosynthetic process"/>
    <property type="evidence" value="ECO:0007669"/>
    <property type="project" value="UniProtKB-UniPathway"/>
</dbReference>
<gene>
    <name evidence="10" type="ORF">SAMN02745133_02811</name>
</gene>
<keyword evidence="6 10" id="KW-0418">Kinase</keyword>
<dbReference type="CDD" id="cd00483">
    <property type="entry name" value="HPPK"/>
    <property type="match status" value="1"/>
</dbReference>
<evidence type="ECO:0000256" key="3">
    <source>
        <dbReference type="ARBA" id="ARBA00013253"/>
    </source>
</evidence>
<proteinExistence type="predicted"/>
<evidence type="ECO:0000256" key="8">
    <source>
        <dbReference type="ARBA" id="ARBA00022909"/>
    </source>
</evidence>
<sequence>MTVAYIGLGSNLGDRKACIQGALERLAGTPGIQLLRVASLYETAPWGKTDQDRFLNTVAEVDSDLSPEELLQILLQIEHSLGRTREVKWGPRTIDLDLLLYGNQKVDLPHLQVPHPRLAERAFVLVPLGELCPEMVLPQGPVKELAELMATKQDIRKIEPKVAVITI</sequence>
<dbReference type="GO" id="GO:0005524">
    <property type="term" value="F:ATP binding"/>
    <property type="evidence" value="ECO:0007669"/>
    <property type="project" value="UniProtKB-KW"/>
</dbReference>
<evidence type="ECO:0000313" key="10">
    <source>
        <dbReference type="EMBL" id="SHF49964.1"/>
    </source>
</evidence>
<keyword evidence="8" id="KW-0289">Folate biosynthesis</keyword>
<evidence type="ECO:0000256" key="6">
    <source>
        <dbReference type="ARBA" id="ARBA00022777"/>
    </source>
</evidence>
<keyword evidence="11" id="KW-1185">Reference proteome</keyword>
<evidence type="ECO:0000256" key="5">
    <source>
        <dbReference type="ARBA" id="ARBA00022741"/>
    </source>
</evidence>
<feature type="domain" description="7,8-dihydro-6-hydroxymethylpterin-pyrophosphokinase" evidence="9">
    <location>
        <begin position="88"/>
        <end position="99"/>
    </location>
</feature>
<dbReference type="Proteomes" id="UP000184148">
    <property type="component" value="Unassembled WGS sequence"/>
</dbReference>
<dbReference type="InterPro" id="IPR035907">
    <property type="entry name" value="Hppk_sf"/>
</dbReference>
<dbReference type="OrthoDB" id="9808041at2"/>
<organism evidence="10 11">
    <name type="scientific">Desulforamulus putei DSM 12395</name>
    <dbReference type="NCBI Taxonomy" id="1121429"/>
    <lineage>
        <taxon>Bacteria</taxon>
        <taxon>Bacillati</taxon>
        <taxon>Bacillota</taxon>
        <taxon>Clostridia</taxon>
        <taxon>Eubacteriales</taxon>
        <taxon>Peptococcaceae</taxon>
        <taxon>Desulforamulus</taxon>
    </lineage>
</organism>
<dbReference type="RefSeq" id="WP_073240005.1">
    <property type="nucleotide sequence ID" value="NZ_FQUY01000028.1"/>
</dbReference>
<comment type="catalytic activity">
    <reaction evidence="1">
        <text>6-hydroxymethyl-7,8-dihydropterin + ATP = (7,8-dihydropterin-6-yl)methyl diphosphate + AMP + H(+)</text>
        <dbReference type="Rhea" id="RHEA:11412"/>
        <dbReference type="ChEBI" id="CHEBI:15378"/>
        <dbReference type="ChEBI" id="CHEBI:30616"/>
        <dbReference type="ChEBI" id="CHEBI:44841"/>
        <dbReference type="ChEBI" id="CHEBI:72950"/>
        <dbReference type="ChEBI" id="CHEBI:456215"/>
        <dbReference type="EC" id="2.7.6.3"/>
    </reaction>
</comment>
<dbReference type="UniPathway" id="UPA00077">
    <property type="reaction ID" value="UER00155"/>
</dbReference>
<dbReference type="GO" id="GO:0003848">
    <property type="term" value="F:2-amino-4-hydroxy-6-hydroxymethyldihydropteridine diphosphokinase activity"/>
    <property type="evidence" value="ECO:0007669"/>
    <property type="project" value="UniProtKB-EC"/>
</dbReference>
<evidence type="ECO:0000256" key="2">
    <source>
        <dbReference type="ARBA" id="ARBA00005051"/>
    </source>
</evidence>
<dbReference type="InterPro" id="IPR000550">
    <property type="entry name" value="Hppk"/>
</dbReference>
<evidence type="ECO:0000259" key="9">
    <source>
        <dbReference type="PROSITE" id="PS00794"/>
    </source>
</evidence>
<reference evidence="11" key="1">
    <citation type="submission" date="2016-11" db="EMBL/GenBank/DDBJ databases">
        <authorList>
            <person name="Varghese N."/>
            <person name="Submissions S."/>
        </authorList>
    </citation>
    <scope>NUCLEOTIDE SEQUENCE [LARGE SCALE GENOMIC DNA]</scope>
    <source>
        <strain evidence="11">DSM 12395</strain>
    </source>
</reference>
<keyword evidence="5" id="KW-0547">Nucleotide-binding</keyword>
<dbReference type="Gene3D" id="3.30.70.560">
    <property type="entry name" value="7,8-Dihydro-6-hydroxymethylpterin-pyrophosphokinase HPPK"/>
    <property type="match status" value="1"/>
</dbReference>
<dbReference type="AlphaFoldDB" id="A0A1M5C5B4"/>
<evidence type="ECO:0000313" key="11">
    <source>
        <dbReference type="Proteomes" id="UP000184148"/>
    </source>
</evidence>
<dbReference type="NCBIfam" id="TIGR01498">
    <property type="entry name" value="folK"/>
    <property type="match status" value="1"/>
</dbReference>
<dbReference type="EMBL" id="FQUY01000028">
    <property type="protein sequence ID" value="SHF49964.1"/>
    <property type="molecule type" value="Genomic_DNA"/>
</dbReference>
<dbReference type="EC" id="2.7.6.3" evidence="3"/>
<dbReference type="PANTHER" id="PTHR43071">
    <property type="entry name" value="2-AMINO-4-HYDROXY-6-HYDROXYMETHYLDIHYDROPTERIDINE PYROPHOSPHOKINASE"/>
    <property type="match status" value="1"/>
</dbReference>
<evidence type="ECO:0000256" key="1">
    <source>
        <dbReference type="ARBA" id="ARBA00000198"/>
    </source>
</evidence>
<keyword evidence="4" id="KW-0808">Transferase</keyword>
<evidence type="ECO:0000256" key="7">
    <source>
        <dbReference type="ARBA" id="ARBA00022840"/>
    </source>
</evidence>
<dbReference type="PANTHER" id="PTHR43071:SF1">
    <property type="entry name" value="2-AMINO-4-HYDROXY-6-HYDROXYMETHYLDIHYDROPTERIDINE PYROPHOSPHOKINASE"/>
    <property type="match status" value="1"/>
</dbReference>
<dbReference type="STRING" id="1121429.SAMN02745133_02811"/>
<keyword evidence="7" id="KW-0067">ATP-binding</keyword>
<accession>A0A1M5C5B4</accession>
<dbReference type="GO" id="GO:0046656">
    <property type="term" value="P:folic acid biosynthetic process"/>
    <property type="evidence" value="ECO:0007669"/>
    <property type="project" value="UniProtKB-KW"/>
</dbReference>
<dbReference type="SUPFAM" id="SSF55083">
    <property type="entry name" value="6-hydroxymethyl-7,8-dihydropterin pyrophosphokinase, HPPK"/>
    <property type="match status" value="1"/>
</dbReference>
<dbReference type="Pfam" id="PF01288">
    <property type="entry name" value="HPPK"/>
    <property type="match status" value="1"/>
</dbReference>
<comment type="pathway">
    <text evidence="2">Cofactor biosynthesis; tetrahydrofolate biosynthesis; 2-amino-4-hydroxy-6-hydroxymethyl-7,8-dihydropteridine diphosphate from 7,8-dihydroneopterin triphosphate: step 4/4.</text>
</comment>
<dbReference type="GO" id="GO:0016301">
    <property type="term" value="F:kinase activity"/>
    <property type="evidence" value="ECO:0007669"/>
    <property type="project" value="UniProtKB-KW"/>
</dbReference>
<dbReference type="PROSITE" id="PS00794">
    <property type="entry name" value="HPPK"/>
    <property type="match status" value="1"/>
</dbReference>